<evidence type="ECO:0000313" key="1">
    <source>
        <dbReference type="EMBL" id="GAA5069413.1"/>
    </source>
</evidence>
<evidence type="ECO:0000313" key="2">
    <source>
        <dbReference type="Proteomes" id="UP001500603"/>
    </source>
</evidence>
<name>A0ABP9L1P4_9NOCA</name>
<keyword evidence="2" id="KW-1185">Reference proteome</keyword>
<reference evidence="2" key="1">
    <citation type="journal article" date="2019" name="Int. J. Syst. Evol. Microbiol.">
        <title>The Global Catalogue of Microorganisms (GCM) 10K type strain sequencing project: providing services to taxonomists for standard genome sequencing and annotation.</title>
        <authorList>
            <consortium name="The Broad Institute Genomics Platform"/>
            <consortium name="The Broad Institute Genome Sequencing Center for Infectious Disease"/>
            <person name="Wu L."/>
            <person name="Ma J."/>
        </authorList>
    </citation>
    <scope>NUCLEOTIDE SEQUENCE [LARGE SCALE GENOMIC DNA]</scope>
    <source>
        <strain evidence="2">JCM 18298</strain>
    </source>
</reference>
<dbReference type="EMBL" id="BAABJM010000010">
    <property type="protein sequence ID" value="GAA5069413.1"/>
    <property type="molecule type" value="Genomic_DNA"/>
</dbReference>
<dbReference type="RefSeq" id="WP_345499851.1">
    <property type="nucleotide sequence ID" value="NZ_BAABJM010000010.1"/>
</dbReference>
<protein>
    <submittedName>
        <fullName evidence="1">Uncharacterized protein</fullName>
    </submittedName>
</protein>
<accession>A0ABP9L1P4</accession>
<organism evidence="1 2">
    <name type="scientific">Nocardia callitridis</name>
    <dbReference type="NCBI Taxonomy" id="648753"/>
    <lineage>
        <taxon>Bacteria</taxon>
        <taxon>Bacillati</taxon>
        <taxon>Actinomycetota</taxon>
        <taxon>Actinomycetes</taxon>
        <taxon>Mycobacteriales</taxon>
        <taxon>Nocardiaceae</taxon>
        <taxon>Nocardia</taxon>
    </lineage>
</organism>
<gene>
    <name evidence="1" type="ORF">GCM10023318_60690</name>
</gene>
<sequence>MSLKTRPFSDLIRKQTSVFPLLVDADVLLERRDAEDVVLMRDERYRAMDGALRITARSLALVAKANREMAEEVFAEELPWVKWLPAEHRPTAVAELLDDLLAGADTGYYLPFLRDLIAWKHTAEIYTDPARVAHLSGPFDPADFGEVGRPGGV</sequence>
<dbReference type="Proteomes" id="UP001500603">
    <property type="component" value="Unassembled WGS sequence"/>
</dbReference>
<proteinExistence type="predicted"/>
<comment type="caution">
    <text evidence="1">The sequence shown here is derived from an EMBL/GenBank/DDBJ whole genome shotgun (WGS) entry which is preliminary data.</text>
</comment>